<dbReference type="SUPFAM" id="SSF53383">
    <property type="entry name" value="PLP-dependent transferases"/>
    <property type="match status" value="1"/>
</dbReference>
<dbReference type="GO" id="GO:0019752">
    <property type="term" value="P:carboxylic acid metabolic process"/>
    <property type="evidence" value="ECO:0007669"/>
    <property type="project" value="InterPro"/>
</dbReference>
<evidence type="ECO:0000256" key="16">
    <source>
        <dbReference type="PIRSR" id="PIRSR602129-50"/>
    </source>
</evidence>
<dbReference type="EMBL" id="KZ995423">
    <property type="protein sequence ID" value="RKO90708.1"/>
    <property type="molecule type" value="Genomic_DNA"/>
</dbReference>
<dbReference type="Gene3D" id="3.90.1150.10">
    <property type="entry name" value="Aspartate Aminotransferase, domain 1"/>
    <property type="match status" value="1"/>
</dbReference>
<dbReference type="FunFam" id="3.40.640.10:FF:000020">
    <property type="entry name" value="sphingosine-1-phosphate lyase 1"/>
    <property type="match status" value="1"/>
</dbReference>
<comment type="pathway">
    <text evidence="4">Sphingolipid metabolism.</text>
</comment>
<keyword evidence="9" id="KW-1133">Transmembrane helix</keyword>
<evidence type="ECO:0000256" key="7">
    <source>
        <dbReference type="ARBA" id="ARBA00022898"/>
    </source>
</evidence>
<dbReference type="OrthoDB" id="10254570at2759"/>
<dbReference type="InterPro" id="IPR015424">
    <property type="entry name" value="PyrdxlP-dep_Trfase"/>
</dbReference>
<feature type="non-terminal residue" evidence="18">
    <location>
        <position position="483"/>
    </location>
</feature>
<evidence type="ECO:0000313" key="19">
    <source>
        <dbReference type="Proteomes" id="UP000269721"/>
    </source>
</evidence>
<keyword evidence="8" id="KW-0746">Sphingolipid metabolism</keyword>
<dbReference type="Gene3D" id="3.40.640.10">
    <property type="entry name" value="Type I PLP-dependent aspartate aminotransferase-like (Major domain)"/>
    <property type="match status" value="1"/>
</dbReference>
<organism evidence="18 19">
    <name type="scientific">Blyttiomyces helicus</name>
    <dbReference type="NCBI Taxonomy" id="388810"/>
    <lineage>
        <taxon>Eukaryota</taxon>
        <taxon>Fungi</taxon>
        <taxon>Fungi incertae sedis</taxon>
        <taxon>Chytridiomycota</taxon>
        <taxon>Chytridiomycota incertae sedis</taxon>
        <taxon>Chytridiomycetes</taxon>
        <taxon>Chytridiomycetes incertae sedis</taxon>
        <taxon>Blyttiomyces</taxon>
    </lineage>
</organism>
<feature type="modified residue" description="N6-(pyridoxal phosphate)lysine" evidence="16">
    <location>
        <position position="348"/>
    </location>
</feature>
<keyword evidence="18" id="KW-0808">Transferase</keyword>
<proteinExistence type="inferred from homology"/>
<evidence type="ECO:0000256" key="10">
    <source>
        <dbReference type="ARBA" id="ARBA00023098"/>
    </source>
</evidence>
<comment type="cofactor">
    <cofactor evidence="1 16 17">
        <name>pyridoxal 5'-phosphate</name>
        <dbReference type="ChEBI" id="CHEBI:597326"/>
    </cofactor>
</comment>
<dbReference type="PANTHER" id="PTHR42735">
    <property type="match status" value="1"/>
</dbReference>
<evidence type="ECO:0000256" key="6">
    <source>
        <dbReference type="ARBA" id="ARBA00022824"/>
    </source>
</evidence>
<dbReference type="InterPro" id="IPR002129">
    <property type="entry name" value="PyrdxlP-dep_de-COase"/>
</dbReference>
<dbReference type="GO" id="GO:0005789">
    <property type="term" value="C:endoplasmic reticulum membrane"/>
    <property type="evidence" value="ECO:0007669"/>
    <property type="project" value="UniProtKB-SubCell"/>
</dbReference>
<protein>
    <recommendedName>
        <fullName evidence="14">sphinganine-1-phosphate aldolase</fullName>
        <ecNumber evidence="14">4.1.2.27</ecNumber>
    </recommendedName>
    <alternativeName>
        <fullName evidence="15">Sphingosine-1-phosphate aldolase</fullName>
    </alternativeName>
</protein>
<evidence type="ECO:0000256" key="13">
    <source>
        <dbReference type="ARBA" id="ARBA00038302"/>
    </source>
</evidence>
<comment type="similarity">
    <text evidence="13">Belongs to the group II decarboxylase family. Sphingosine-1-phosphate lyase subfamily.</text>
</comment>
<evidence type="ECO:0000256" key="4">
    <source>
        <dbReference type="ARBA" id="ARBA00004991"/>
    </source>
</evidence>
<keyword evidence="11" id="KW-0472">Membrane</keyword>
<keyword evidence="12 17" id="KW-0456">Lyase</keyword>
<accession>A0A4P9WH35</accession>
<name>A0A4P9WH35_9FUNG</name>
<evidence type="ECO:0000256" key="8">
    <source>
        <dbReference type="ARBA" id="ARBA00022919"/>
    </source>
</evidence>
<dbReference type="InterPro" id="IPR015421">
    <property type="entry name" value="PyrdxlP-dep_Trfase_major"/>
</dbReference>
<dbReference type="GO" id="GO:0030170">
    <property type="term" value="F:pyridoxal phosphate binding"/>
    <property type="evidence" value="ECO:0007669"/>
    <property type="project" value="InterPro"/>
</dbReference>
<evidence type="ECO:0000256" key="15">
    <source>
        <dbReference type="ARBA" id="ARBA00042568"/>
    </source>
</evidence>
<dbReference type="AlphaFoldDB" id="A0A4P9WH35"/>
<evidence type="ECO:0000256" key="11">
    <source>
        <dbReference type="ARBA" id="ARBA00023136"/>
    </source>
</evidence>
<sequence length="483" mass="52446">METSLVGRLNGVVTRATSTPLLALIRNLVFLHVAYRYGRFVLAILAVRGPLVATKDLVKFFLQSVTTFARTAVPGANILVKREIAKQIRGVQKSVIQETPGEKRYVALPQQGLAETDVRAELIRYQRMGHVDWKGGKVSGAIYHGGDDISALITEAFGLFTISNPLHPEVFPGIRKMEAEVVSMVLRMYNAPPSACGSVTSGGTESILMAIKAYRDRGLEEKGITEPEMVVPVTLHAAVDKAASYFKIKLVHIPVDASTGKVDVQKMARAINRNTIMVAGSAPNFPHGIIDDLPAIAALARKHNIGMHVDCCLGGFLVPFMEKAGYPLPHFCDFRLEGVTSISADTHKYGFAPKGSSVVMYRTKELRNYQYFVTTEWPGGLYASPSIAGSRPGALIAGCWAMMVHFGESGYVRSTQDIIGAARRISSGIETIPQLHLIGDPLLSVVAFAARAPMNTYAVADLLTRKGWHLNVLQNPPAIHIAC</sequence>
<dbReference type="GO" id="GO:0030149">
    <property type="term" value="P:sphingolipid catabolic process"/>
    <property type="evidence" value="ECO:0007669"/>
    <property type="project" value="TreeGrafter"/>
</dbReference>
<keyword evidence="7 16" id="KW-0663">Pyridoxal phosphate</keyword>
<evidence type="ECO:0000256" key="12">
    <source>
        <dbReference type="ARBA" id="ARBA00023239"/>
    </source>
</evidence>
<comment type="subcellular location">
    <subcellularLocation>
        <location evidence="2">Endoplasmic reticulum membrane</location>
        <topology evidence="2">Single-pass membrane protein</topology>
    </subcellularLocation>
</comment>
<dbReference type="EC" id="4.1.2.27" evidence="14"/>
<dbReference type="InterPro" id="IPR050477">
    <property type="entry name" value="GrpII_AminoAcid_Decarb"/>
</dbReference>
<evidence type="ECO:0000256" key="14">
    <source>
        <dbReference type="ARBA" id="ARBA00038965"/>
    </source>
</evidence>
<keyword evidence="19" id="KW-1185">Reference proteome</keyword>
<dbReference type="InterPro" id="IPR015422">
    <property type="entry name" value="PyrdxlP-dep_Trfase_small"/>
</dbReference>
<dbReference type="GO" id="GO:0016740">
    <property type="term" value="F:transferase activity"/>
    <property type="evidence" value="ECO:0007669"/>
    <property type="project" value="UniProtKB-KW"/>
</dbReference>
<evidence type="ECO:0000256" key="1">
    <source>
        <dbReference type="ARBA" id="ARBA00001933"/>
    </source>
</evidence>
<keyword evidence="5" id="KW-0812">Transmembrane</keyword>
<evidence type="ECO:0000256" key="5">
    <source>
        <dbReference type="ARBA" id="ARBA00022692"/>
    </source>
</evidence>
<dbReference type="Proteomes" id="UP000269721">
    <property type="component" value="Unassembled WGS sequence"/>
</dbReference>
<keyword evidence="6" id="KW-0256">Endoplasmic reticulum</keyword>
<evidence type="ECO:0000256" key="9">
    <source>
        <dbReference type="ARBA" id="ARBA00022989"/>
    </source>
</evidence>
<dbReference type="GO" id="GO:0008117">
    <property type="term" value="F:sphinganine-1-phosphate aldolase activity"/>
    <property type="evidence" value="ECO:0007669"/>
    <property type="project" value="UniProtKB-EC"/>
</dbReference>
<dbReference type="CDD" id="cd06450">
    <property type="entry name" value="DOPA_deC_like"/>
    <property type="match status" value="1"/>
</dbReference>
<evidence type="ECO:0000313" key="18">
    <source>
        <dbReference type="EMBL" id="RKO90708.1"/>
    </source>
</evidence>
<gene>
    <name evidence="18" type="ORF">BDK51DRAFT_22944</name>
</gene>
<reference evidence="19" key="1">
    <citation type="journal article" date="2018" name="Nat. Microbiol.">
        <title>Leveraging single-cell genomics to expand the fungal tree of life.</title>
        <authorList>
            <person name="Ahrendt S.R."/>
            <person name="Quandt C.A."/>
            <person name="Ciobanu D."/>
            <person name="Clum A."/>
            <person name="Salamov A."/>
            <person name="Andreopoulos B."/>
            <person name="Cheng J.F."/>
            <person name="Woyke T."/>
            <person name="Pelin A."/>
            <person name="Henrissat B."/>
            <person name="Reynolds N.K."/>
            <person name="Benny G.L."/>
            <person name="Smith M.E."/>
            <person name="James T.Y."/>
            <person name="Grigoriev I.V."/>
        </authorList>
    </citation>
    <scope>NUCLEOTIDE SEQUENCE [LARGE SCALE GENOMIC DNA]</scope>
</reference>
<comment type="pathway">
    <text evidence="3">Lipid metabolism; sphingolipid metabolism.</text>
</comment>
<dbReference type="Pfam" id="PF00282">
    <property type="entry name" value="Pyridoxal_deC"/>
    <property type="match status" value="1"/>
</dbReference>
<dbReference type="PANTHER" id="PTHR42735:SF6">
    <property type="entry name" value="SPHINGOSINE-1-PHOSPHATE LYASE 1"/>
    <property type="match status" value="1"/>
</dbReference>
<evidence type="ECO:0000256" key="2">
    <source>
        <dbReference type="ARBA" id="ARBA00004389"/>
    </source>
</evidence>
<keyword evidence="10" id="KW-0443">Lipid metabolism</keyword>
<evidence type="ECO:0000256" key="3">
    <source>
        <dbReference type="ARBA" id="ARBA00004760"/>
    </source>
</evidence>
<evidence type="ECO:0000256" key="17">
    <source>
        <dbReference type="RuleBase" id="RU000382"/>
    </source>
</evidence>